<dbReference type="InterPro" id="IPR013320">
    <property type="entry name" value="ConA-like_dom_sf"/>
</dbReference>
<dbReference type="FunFam" id="2.40.100.10:FF:000016">
    <property type="entry name" value="Peptidyl-prolyl cis-trans isomerase"/>
    <property type="match status" value="1"/>
</dbReference>
<dbReference type="PROSITE" id="PS50102">
    <property type="entry name" value="RRM"/>
    <property type="match status" value="1"/>
</dbReference>
<gene>
    <name evidence="26" type="ORF">C0J50_23274</name>
</gene>
<feature type="coiled-coil region" evidence="21">
    <location>
        <begin position="152"/>
        <end position="251"/>
    </location>
</feature>
<comment type="function">
    <text evidence="2">PPIases accelerate the folding of proteins. It catalyzes the cis-trans isomerization of proline imidic peptide bonds in oligopeptides.</text>
</comment>
<dbReference type="PRINTS" id="PR00153">
    <property type="entry name" value="CSAPPISMRASE"/>
</dbReference>
<dbReference type="EC" id="5.2.1.8" evidence="5"/>
<dbReference type="Gene3D" id="3.30.40.10">
    <property type="entry name" value="Zinc/RING finger domain, C3HC4 (zinc finger)"/>
    <property type="match status" value="1"/>
</dbReference>
<dbReference type="SMART" id="SM00360">
    <property type="entry name" value="RRM"/>
    <property type="match status" value="1"/>
</dbReference>
<feature type="compositionally biased region" description="Basic and acidic residues" evidence="22">
    <location>
        <begin position="533"/>
        <end position="543"/>
    </location>
</feature>
<feature type="compositionally biased region" description="Basic and acidic residues" evidence="22">
    <location>
        <begin position="729"/>
        <end position="782"/>
    </location>
</feature>
<dbReference type="Pfam" id="PF25600">
    <property type="entry name" value="TRIM_CC"/>
    <property type="match status" value="1"/>
</dbReference>
<accession>A0AAD5FHG7</accession>
<evidence type="ECO:0000256" key="12">
    <source>
        <dbReference type="ARBA" id="ARBA00022843"/>
    </source>
</evidence>
<dbReference type="InterPro" id="IPR058030">
    <property type="entry name" value="TRIM8/14/16/25/29/45/65_CC"/>
</dbReference>
<sequence>MAEFSISVDQLLVKKYRCPVCLDLLKDPVDTPCGHSFCKVCINGSWDQEDQTGVYSCPKCRHTFKPRPVLHKNNMLEKLMEKLKNLEAQAARYEAGPGDVKCDLCSERKLKAVKSCLMCLISFCETHLEAHYEVPSLKKHKLIKASGNIQEKTQLKKEQMKSQQRIQQKQKKVQELKQAVNIIKLNAQTAVDDSEKIFTEMISSMEKMHSEVKELKRDQKEAELSRAERLLEQQEQEISDLQRRITDLEQLSHTHDHIHFLQSFQSLSVSSGCEDSPSITVNQQLSFDRVRKSVSKLKKRFEELCQEEFIIIHELDFCDLTLDPNTVNYYLILSEKNKVVTRSETKQSYSYHPERFNSCCQVLSKESVCGRCYWEVEWSTCLNFLKLCKIKYYNYCLVHNVQRDFIFQTGDPTGTGRGGESVFCKLYGDQARFFDAEKAPRIKHKKKGTVSMVNNGNEQHGSQFLITTGENLDYLDGAHTVFGEVTEGMEVLAKINEAFVDKDFIPYQDIRINHTVILEDPFDDPPGLPVPDRSPEPTKEQLDSGRIGADEAIDDAEGKNAEELDELIKEKEAKTQAILLEMVGDLPEADIKPPENVLFVCKLNPVTTDEDLEIIFSRFGQIQCCEIIRDWKTGESLCYAFIEFEKVEDCEKAYFKMDNVLIDDRRIHVDFSQSVSKIKWKGKGGKYTKDDFKAYEKDQDNKSKLALKDKIKPKQDSRYDLLLDDDEQDAGRRSDRAQQEKRRRSDEDDRRTKSSKDSEQKGKRSRSRSRDREKDRYRDSHQKHGKHKQKSHKRDRSPKRPRDKEHSRHR</sequence>
<dbReference type="InterPro" id="IPR002130">
    <property type="entry name" value="Cyclophilin-type_PPIase_dom"/>
</dbReference>
<dbReference type="Gene3D" id="4.10.830.40">
    <property type="match status" value="1"/>
</dbReference>
<organism evidence="26 27">
    <name type="scientific">Silurus asotus</name>
    <name type="common">Amur catfish</name>
    <name type="synonym">Parasilurus asotus</name>
    <dbReference type="NCBI Taxonomy" id="30991"/>
    <lineage>
        <taxon>Eukaryota</taxon>
        <taxon>Metazoa</taxon>
        <taxon>Chordata</taxon>
        <taxon>Craniata</taxon>
        <taxon>Vertebrata</taxon>
        <taxon>Euteleostomi</taxon>
        <taxon>Actinopterygii</taxon>
        <taxon>Neopterygii</taxon>
        <taxon>Teleostei</taxon>
        <taxon>Ostariophysi</taxon>
        <taxon>Siluriformes</taxon>
        <taxon>Siluridae</taxon>
        <taxon>Silurus</taxon>
    </lineage>
</organism>
<dbReference type="Gene3D" id="3.30.70.330">
    <property type="match status" value="1"/>
</dbReference>
<dbReference type="FunFam" id="3.30.70.330:FF:000267">
    <property type="entry name" value="Peptidyl-prolyl cis-trans isomerase"/>
    <property type="match status" value="1"/>
</dbReference>
<dbReference type="GO" id="GO:0008270">
    <property type="term" value="F:zinc ion binding"/>
    <property type="evidence" value="ECO:0007669"/>
    <property type="project" value="UniProtKB-KW"/>
</dbReference>
<name>A0AAD5FHG7_SILAS</name>
<keyword evidence="8" id="KW-0597">Phosphoprotein</keyword>
<dbReference type="PANTHER" id="PTHR45843:SF1">
    <property type="entry name" value="PEPTIDYL-PROLYL CIS-TRANS ISOMERASE-LIKE 4"/>
    <property type="match status" value="1"/>
</dbReference>
<evidence type="ECO:0000313" key="26">
    <source>
        <dbReference type="EMBL" id="KAI5617021.1"/>
    </source>
</evidence>
<comment type="caution">
    <text evidence="26">The sequence shown here is derived from an EMBL/GenBank/DDBJ whole genome shotgun (WGS) entry which is preliminary data.</text>
</comment>
<keyword evidence="10 19" id="KW-0863">Zinc-finger</keyword>
<dbReference type="InterPro" id="IPR035538">
    <property type="entry name" value="Cyclophilin_PPIL4"/>
</dbReference>
<reference evidence="26" key="1">
    <citation type="submission" date="2018-07" db="EMBL/GenBank/DDBJ databases">
        <title>Comparative genomics of catfishes provides insights into carnivory and benthic adaptation.</title>
        <authorList>
            <person name="Zhang Y."/>
            <person name="Wang D."/>
            <person name="Peng Z."/>
            <person name="Zheng S."/>
            <person name="Shao F."/>
            <person name="Tao W."/>
        </authorList>
    </citation>
    <scope>NUCLEOTIDE SEQUENCE</scope>
    <source>
        <strain evidence="26">Chongqing</strain>
    </source>
</reference>
<evidence type="ECO:0000259" key="23">
    <source>
        <dbReference type="PROSITE" id="PS50072"/>
    </source>
</evidence>
<feature type="coiled-coil region" evidence="21">
    <location>
        <begin position="69"/>
        <end position="96"/>
    </location>
</feature>
<evidence type="ECO:0000256" key="13">
    <source>
        <dbReference type="ARBA" id="ARBA00022884"/>
    </source>
</evidence>
<evidence type="ECO:0000256" key="5">
    <source>
        <dbReference type="ARBA" id="ARBA00013194"/>
    </source>
</evidence>
<dbReference type="GO" id="GO:0003755">
    <property type="term" value="F:peptidyl-prolyl cis-trans isomerase activity"/>
    <property type="evidence" value="ECO:0007669"/>
    <property type="project" value="UniProtKB-KW"/>
</dbReference>
<dbReference type="Pfam" id="PF13765">
    <property type="entry name" value="PRY"/>
    <property type="match status" value="1"/>
</dbReference>
<keyword evidence="14" id="KW-0697">Rotamase</keyword>
<evidence type="ECO:0000256" key="21">
    <source>
        <dbReference type="SAM" id="Coils"/>
    </source>
</evidence>
<keyword evidence="11" id="KW-0862">Zinc</keyword>
<evidence type="ECO:0000256" key="19">
    <source>
        <dbReference type="PROSITE-ProRule" id="PRU00175"/>
    </source>
</evidence>
<evidence type="ECO:0000256" key="11">
    <source>
        <dbReference type="ARBA" id="ARBA00022833"/>
    </source>
</evidence>
<keyword evidence="27" id="KW-1185">Reference proteome</keyword>
<dbReference type="InterPro" id="IPR012677">
    <property type="entry name" value="Nucleotide-bd_a/b_plait_sf"/>
</dbReference>
<evidence type="ECO:0000256" key="1">
    <source>
        <dbReference type="ARBA" id="ARBA00000971"/>
    </source>
</evidence>
<dbReference type="CDD" id="cd01921">
    <property type="entry name" value="cyclophilin_RRM"/>
    <property type="match status" value="1"/>
</dbReference>
<evidence type="ECO:0000256" key="6">
    <source>
        <dbReference type="ARBA" id="ARBA00020587"/>
    </source>
</evidence>
<feature type="region of interest" description="Disordered" evidence="22">
    <location>
        <begin position="718"/>
        <end position="810"/>
    </location>
</feature>
<feature type="compositionally biased region" description="Basic residues" evidence="22">
    <location>
        <begin position="783"/>
        <end position="797"/>
    </location>
</feature>
<feature type="compositionally biased region" description="Basic and acidic residues" evidence="22">
    <location>
        <begin position="798"/>
        <end position="810"/>
    </location>
</feature>
<feature type="region of interest" description="Disordered" evidence="22">
    <location>
        <begin position="521"/>
        <end position="544"/>
    </location>
</feature>
<feature type="domain" description="RRM" evidence="25">
    <location>
        <begin position="596"/>
        <end position="674"/>
    </location>
</feature>
<feature type="coiled-coil region" evidence="21">
    <location>
        <begin position="553"/>
        <end position="581"/>
    </location>
</feature>
<dbReference type="InterPro" id="IPR035979">
    <property type="entry name" value="RBD_domain_sf"/>
</dbReference>
<proteinExistence type="inferred from homology"/>
<keyword evidence="21" id="KW-0175">Coiled coil</keyword>
<dbReference type="SUPFAM" id="SSF54928">
    <property type="entry name" value="RNA-binding domain, RBD"/>
    <property type="match status" value="1"/>
</dbReference>
<evidence type="ECO:0000256" key="7">
    <source>
        <dbReference type="ARBA" id="ARBA00022499"/>
    </source>
</evidence>
<keyword evidence="9" id="KW-0479">Metal-binding</keyword>
<dbReference type="SMART" id="SM00184">
    <property type="entry name" value="RING"/>
    <property type="match status" value="1"/>
</dbReference>
<evidence type="ECO:0000256" key="20">
    <source>
        <dbReference type="PROSITE-ProRule" id="PRU00176"/>
    </source>
</evidence>
<evidence type="ECO:0000256" key="8">
    <source>
        <dbReference type="ARBA" id="ARBA00022553"/>
    </source>
</evidence>
<dbReference type="SUPFAM" id="SSF50891">
    <property type="entry name" value="Cyclophilin-like"/>
    <property type="match status" value="1"/>
</dbReference>
<evidence type="ECO:0000256" key="16">
    <source>
        <dbReference type="ARBA" id="ARBA00023242"/>
    </source>
</evidence>
<dbReference type="Pfam" id="PF15227">
    <property type="entry name" value="zf-C3HC4_4"/>
    <property type="match status" value="1"/>
</dbReference>
<dbReference type="Pfam" id="PF00076">
    <property type="entry name" value="RRM_1"/>
    <property type="match status" value="1"/>
</dbReference>
<evidence type="ECO:0000256" key="18">
    <source>
        <dbReference type="ARBA" id="ARBA00076197"/>
    </source>
</evidence>
<dbReference type="InterPro" id="IPR029000">
    <property type="entry name" value="Cyclophilin-like_dom_sf"/>
</dbReference>
<evidence type="ECO:0000256" key="14">
    <source>
        <dbReference type="ARBA" id="ARBA00023110"/>
    </source>
</evidence>
<keyword evidence="16" id="KW-0539">Nucleus</keyword>
<evidence type="ECO:0000256" key="2">
    <source>
        <dbReference type="ARBA" id="ARBA00002388"/>
    </source>
</evidence>
<dbReference type="SUPFAM" id="SSF57850">
    <property type="entry name" value="RING/U-box"/>
    <property type="match status" value="1"/>
</dbReference>
<evidence type="ECO:0000259" key="24">
    <source>
        <dbReference type="PROSITE" id="PS50089"/>
    </source>
</evidence>
<dbReference type="SUPFAM" id="SSF49899">
    <property type="entry name" value="Concanavalin A-like lectins/glucanases"/>
    <property type="match status" value="1"/>
</dbReference>
<dbReference type="PANTHER" id="PTHR45843">
    <property type="entry name" value="PEPTIDYL-PROLYL CIS-TRANS ISOMERASE-LIKE 4"/>
    <property type="match status" value="1"/>
</dbReference>
<dbReference type="InterPro" id="IPR001841">
    <property type="entry name" value="Znf_RING"/>
</dbReference>
<feature type="domain" description="PPIase cyclophilin-type" evidence="23">
    <location>
        <begin position="380"/>
        <end position="517"/>
    </location>
</feature>
<dbReference type="SMART" id="SM00589">
    <property type="entry name" value="PRY"/>
    <property type="match status" value="1"/>
</dbReference>
<dbReference type="PROSITE" id="PS50072">
    <property type="entry name" value="CSA_PPIASE_2"/>
    <property type="match status" value="1"/>
</dbReference>
<dbReference type="Gene3D" id="2.40.100.10">
    <property type="entry name" value="Cyclophilin-like"/>
    <property type="match status" value="1"/>
</dbReference>
<keyword evidence="15 26" id="KW-0413">Isomerase</keyword>
<dbReference type="GO" id="GO:0003723">
    <property type="term" value="F:RNA binding"/>
    <property type="evidence" value="ECO:0007669"/>
    <property type="project" value="UniProtKB-UniRule"/>
</dbReference>
<dbReference type="GO" id="GO:0005634">
    <property type="term" value="C:nucleus"/>
    <property type="evidence" value="ECO:0007669"/>
    <property type="project" value="UniProtKB-SubCell"/>
</dbReference>
<dbReference type="Pfam" id="PF00160">
    <property type="entry name" value="Pro_isomerase"/>
    <property type="match status" value="1"/>
</dbReference>
<evidence type="ECO:0000256" key="10">
    <source>
        <dbReference type="ARBA" id="ARBA00022771"/>
    </source>
</evidence>
<evidence type="ECO:0000256" key="4">
    <source>
        <dbReference type="ARBA" id="ARBA00010739"/>
    </source>
</evidence>
<dbReference type="EMBL" id="MU551707">
    <property type="protein sequence ID" value="KAI5617021.1"/>
    <property type="molecule type" value="Genomic_DNA"/>
</dbReference>
<comment type="subcellular location">
    <subcellularLocation>
        <location evidence="3">Nucleus</location>
    </subcellularLocation>
</comment>
<keyword evidence="13 20" id="KW-0694">RNA-binding</keyword>
<dbReference type="InterPro" id="IPR006574">
    <property type="entry name" value="PRY"/>
</dbReference>
<dbReference type="CDD" id="cd12235">
    <property type="entry name" value="RRM_PPIL4"/>
    <property type="match status" value="1"/>
</dbReference>
<keyword evidence="12" id="KW-0832">Ubl conjugation</keyword>
<keyword evidence="7" id="KW-1017">Isopeptide bond</keyword>
<comment type="catalytic activity">
    <reaction evidence="1">
        <text>[protein]-peptidylproline (omega=180) = [protein]-peptidylproline (omega=0)</text>
        <dbReference type="Rhea" id="RHEA:16237"/>
        <dbReference type="Rhea" id="RHEA-COMP:10747"/>
        <dbReference type="Rhea" id="RHEA-COMP:10748"/>
        <dbReference type="ChEBI" id="CHEBI:83833"/>
        <dbReference type="ChEBI" id="CHEBI:83834"/>
        <dbReference type="EC" id="5.2.1.8"/>
    </reaction>
</comment>
<evidence type="ECO:0000256" key="22">
    <source>
        <dbReference type="SAM" id="MobiDB-lite"/>
    </source>
</evidence>
<dbReference type="InterPro" id="IPR017907">
    <property type="entry name" value="Znf_RING_CS"/>
</dbReference>
<evidence type="ECO:0000256" key="9">
    <source>
        <dbReference type="ARBA" id="ARBA00022723"/>
    </source>
</evidence>
<protein>
    <recommendedName>
        <fullName evidence="6">Peptidyl-prolyl cis-trans isomerase-like 4</fullName>
        <ecNumber evidence="5">5.2.1.8</ecNumber>
    </recommendedName>
    <alternativeName>
        <fullName evidence="17">Cyclophilin-like protein PPIL4</fullName>
    </alternativeName>
    <alternativeName>
        <fullName evidence="18">Rotamase PPIL4</fullName>
    </alternativeName>
</protein>
<dbReference type="Proteomes" id="UP001205998">
    <property type="component" value="Unassembled WGS sequence"/>
</dbReference>
<evidence type="ECO:0000256" key="15">
    <source>
        <dbReference type="ARBA" id="ARBA00023235"/>
    </source>
</evidence>
<dbReference type="InterPro" id="IPR035542">
    <property type="entry name" value="CRIP"/>
</dbReference>
<evidence type="ECO:0000259" key="25">
    <source>
        <dbReference type="PROSITE" id="PS50102"/>
    </source>
</evidence>
<evidence type="ECO:0000256" key="3">
    <source>
        <dbReference type="ARBA" id="ARBA00004123"/>
    </source>
</evidence>
<evidence type="ECO:0000256" key="17">
    <source>
        <dbReference type="ARBA" id="ARBA00075332"/>
    </source>
</evidence>
<dbReference type="PROSITE" id="PS00518">
    <property type="entry name" value="ZF_RING_1"/>
    <property type="match status" value="1"/>
</dbReference>
<dbReference type="PROSITE" id="PS50089">
    <property type="entry name" value="ZF_RING_2"/>
    <property type="match status" value="1"/>
</dbReference>
<feature type="domain" description="RING-type" evidence="24">
    <location>
        <begin position="18"/>
        <end position="61"/>
    </location>
</feature>
<dbReference type="InterPro" id="IPR000504">
    <property type="entry name" value="RRM_dom"/>
</dbReference>
<dbReference type="InterPro" id="IPR013083">
    <property type="entry name" value="Znf_RING/FYVE/PHD"/>
</dbReference>
<evidence type="ECO:0000313" key="27">
    <source>
        <dbReference type="Proteomes" id="UP001205998"/>
    </source>
</evidence>
<dbReference type="AlphaFoldDB" id="A0AAD5FHG7"/>
<comment type="similarity">
    <text evidence="4">Belongs to the cyclophilin-type PPIase family. PPIL4 subfamily.</text>
</comment>